<dbReference type="Proteomes" id="UP001140453">
    <property type="component" value="Unassembled WGS sequence"/>
</dbReference>
<organism evidence="4 5">
    <name type="scientific">Gnomoniopsis smithogilvyi</name>
    <dbReference type="NCBI Taxonomy" id="1191159"/>
    <lineage>
        <taxon>Eukaryota</taxon>
        <taxon>Fungi</taxon>
        <taxon>Dikarya</taxon>
        <taxon>Ascomycota</taxon>
        <taxon>Pezizomycotina</taxon>
        <taxon>Sordariomycetes</taxon>
        <taxon>Sordariomycetidae</taxon>
        <taxon>Diaporthales</taxon>
        <taxon>Gnomoniaceae</taxon>
        <taxon>Gnomoniopsis</taxon>
    </lineage>
</organism>
<keyword evidence="5" id="KW-1185">Reference proteome</keyword>
<feature type="chain" id="PRO_5040750444" description="Intradiol ring-cleavage dioxygenases domain-containing protein" evidence="2">
    <location>
        <begin position="18"/>
        <end position="383"/>
    </location>
</feature>
<dbReference type="GO" id="GO:0016702">
    <property type="term" value="F:oxidoreductase activity, acting on single donors with incorporation of molecular oxygen, incorporation of two atoms of oxygen"/>
    <property type="evidence" value="ECO:0007669"/>
    <property type="project" value="InterPro"/>
</dbReference>
<evidence type="ECO:0000313" key="5">
    <source>
        <dbReference type="Proteomes" id="UP001140453"/>
    </source>
</evidence>
<proteinExistence type="predicted"/>
<dbReference type="GO" id="GO:0008199">
    <property type="term" value="F:ferric iron binding"/>
    <property type="evidence" value="ECO:0007669"/>
    <property type="project" value="InterPro"/>
</dbReference>
<feature type="region of interest" description="Disordered" evidence="1">
    <location>
        <begin position="358"/>
        <end position="383"/>
    </location>
</feature>
<dbReference type="PANTHER" id="PTHR34315:SF9">
    <property type="entry name" value="INTRADIOL RING-CLEAVAGE DIOXYGENASES DOMAIN-CONTAINING PROTEIN-RELATED"/>
    <property type="match status" value="1"/>
</dbReference>
<evidence type="ECO:0000259" key="3">
    <source>
        <dbReference type="Pfam" id="PF00775"/>
    </source>
</evidence>
<comment type="caution">
    <text evidence="4">The sequence shown here is derived from an EMBL/GenBank/DDBJ whole genome shotgun (WGS) entry which is preliminary data.</text>
</comment>
<dbReference type="EMBL" id="JAPEVB010000005">
    <property type="protein sequence ID" value="KAJ4388194.1"/>
    <property type="molecule type" value="Genomic_DNA"/>
</dbReference>
<accession>A0A9W8YMC3</accession>
<evidence type="ECO:0000256" key="1">
    <source>
        <dbReference type="SAM" id="MobiDB-lite"/>
    </source>
</evidence>
<dbReference type="CDD" id="cd03457">
    <property type="entry name" value="intradiol_dioxygenase_like"/>
    <property type="match status" value="1"/>
</dbReference>
<feature type="signal peptide" evidence="2">
    <location>
        <begin position="1"/>
        <end position="17"/>
    </location>
</feature>
<dbReference type="SUPFAM" id="SSF49482">
    <property type="entry name" value="Aromatic compound dioxygenase"/>
    <property type="match status" value="1"/>
</dbReference>
<protein>
    <recommendedName>
        <fullName evidence="3">Intradiol ring-cleavage dioxygenases domain-containing protein</fullName>
    </recommendedName>
</protein>
<dbReference type="Gene3D" id="2.60.130.10">
    <property type="entry name" value="Aromatic compound dioxygenase"/>
    <property type="match status" value="1"/>
</dbReference>
<feature type="domain" description="Intradiol ring-cleavage dioxygenases" evidence="3">
    <location>
        <begin position="133"/>
        <end position="229"/>
    </location>
</feature>
<evidence type="ECO:0000256" key="2">
    <source>
        <dbReference type="SAM" id="SignalP"/>
    </source>
</evidence>
<dbReference type="Pfam" id="PF00775">
    <property type="entry name" value="Dioxygenase_C"/>
    <property type="match status" value="1"/>
</dbReference>
<name>A0A9W8YMC3_9PEZI</name>
<dbReference type="PANTHER" id="PTHR34315">
    <property type="match status" value="1"/>
</dbReference>
<sequence>MRPTILSMLAFAALSAAHPGHEEAELHAALSNRAFKSHARRSLDSCAGKLEARGFHSQAQERRAATWAKHSKTKKLPTRDLATVLNTSHHSGLAVTPTVDESELFSSNSTCIINPEGDVGPFYVLGEAVRFDLADGQPGIPLILEGQFLDVETCEPIEGLYWDLWNCNSTGVYAGIQEDVNGNGADAANLNRTFLRGIQATDADGVAQFHTVFPGHYAARTTHQHIIAHINATLLPNNTITGGNIAHVGQIFYDQDLLDAVEATYPYNTNTIARTANADDQILAAETEDSSSDPLVEYALLGDEITDGLFGWITIAVNVSASYDPTYRFARTASGGVQECGGSQGGGTLPNDPCNFTSSDTTGGAGNGTGPFGGSGTGLPFSR</sequence>
<keyword evidence="2" id="KW-0732">Signal</keyword>
<dbReference type="InterPro" id="IPR015889">
    <property type="entry name" value="Intradiol_dOase_core"/>
</dbReference>
<reference evidence="4" key="1">
    <citation type="submission" date="2022-10" db="EMBL/GenBank/DDBJ databases">
        <title>Tapping the CABI collections for fungal endophytes: first genome assemblies for Collariella, Neodidymelliopsis, Ascochyta clinopodiicola, Didymella pomorum, Didymosphaeria variabile, Neocosmospora piperis and Neocucurbitaria cava.</title>
        <authorList>
            <person name="Hill R."/>
        </authorList>
    </citation>
    <scope>NUCLEOTIDE SEQUENCE</scope>
    <source>
        <strain evidence="4">IMI 355082</strain>
    </source>
</reference>
<dbReference type="AlphaFoldDB" id="A0A9W8YMC3"/>
<evidence type="ECO:0000313" key="4">
    <source>
        <dbReference type="EMBL" id="KAJ4388194.1"/>
    </source>
</evidence>
<feature type="compositionally biased region" description="Gly residues" evidence="1">
    <location>
        <begin position="363"/>
        <end position="377"/>
    </location>
</feature>
<gene>
    <name evidence="4" type="ORF">N0V93_008801</name>
</gene>
<dbReference type="OrthoDB" id="121380at2759"/>
<dbReference type="InterPro" id="IPR000627">
    <property type="entry name" value="Intradiol_dOase_C"/>
</dbReference>